<dbReference type="OrthoDB" id="145649at2759"/>
<comment type="caution">
    <text evidence="1">The sequence shown here is derived from an EMBL/GenBank/DDBJ whole genome shotgun (WGS) entry which is preliminary data.</text>
</comment>
<sequence length="95" mass="11083">MGGFRNLANSISQVPGKWEYLHNVFLQKYPESQLSANALRCRLKEQLESSYRKKGKSNDVLLGLSKEEEKMRRQKLQSFVYAGEHASPRVVRYMF</sequence>
<protein>
    <submittedName>
        <fullName evidence="1">Uncharacterized protein</fullName>
    </submittedName>
</protein>
<gene>
    <name evidence="1" type="ORF">PHMEG_00017043</name>
</gene>
<reference evidence="2" key="1">
    <citation type="submission" date="2017-03" db="EMBL/GenBank/DDBJ databases">
        <title>Phytopthora megakarya and P. palmivora, two closely related causual agents of cacao black pod achieved similar genome size and gene model numbers by different mechanisms.</title>
        <authorList>
            <person name="Ali S."/>
            <person name="Shao J."/>
            <person name="Larry D.J."/>
            <person name="Kronmiller B."/>
            <person name="Shen D."/>
            <person name="Strem M.D."/>
            <person name="Melnick R.L."/>
            <person name="Guiltinan M.J."/>
            <person name="Tyler B.M."/>
            <person name="Meinhardt L.W."/>
            <person name="Bailey B.A."/>
        </authorList>
    </citation>
    <scope>NUCLEOTIDE SEQUENCE [LARGE SCALE GENOMIC DNA]</scope>
    <source>
        <strain evidence="2">zdho120</strain>
    </source>
</reference>
<accession>A0A225VXH1</accession>
<proteinExistence type="predicted"/>
<evidence type="ECO:0000313" key="2">
    <source>
        <dbReference type="Proteomes" id="UP000198211"/>
    </source>
</evidence>
<evidence type="ECO:0000313" key="1">
    <source>
        <dbReference type="EMBL" id="OWZ10146.1"/>
    </source>
</evidence>
<name>A0A225VXH1_9STRA</name>
<dbReference type="AlphaFoldDB" id="A0A225VXH1"/>
<dbReference type="Proteomes" id="UP000198211">
    <property type="component" value="Unassembled WGS sequence"/>
</dbReference>
<keyword evidence="2" id="KW-1185">Reference proteome</keyword>
<organism evidence="1 2">
    <name type="scientific">Phytophthora megakarya</name>
    <dbReference type="NCBI Taxonomy" id="4795"/>
    <lineage>
        <taxon>Eukaryota</taxon>
        <taxon>Sar</taxon>
        <taxon>Stramenopiles</taxon>
        <taxon>Oomycota</taxon>
        <taxon>Peronosporomycetes</taxon>
        <taxon>Peronosporales</taxon>
        <taxon>Peronosporaceae</taxon>
        <taxon>Phytophthora</taxon>
    </lineage>
</organism>
<dbReference type="EMBL" id="NBNE01002542">
    <property type="protein sequence ID" value="OWZ10146.1"/>
    <property type="molecule type" value="Genomic_DNA"/>
</dbReference>